<evidence type="ECO:0000256" key="4">
    <source>
        <dbReference type="ARBA" id="ARBA00022692"/>
    </source>
</evidence>
<dbReference type="GO" id="GO:0005886">
    <property type="term" value="C:plasma membrane"/>
    <property type="evidence" value="ECO:0007669"/>
    <property type="project" value="UniProtKB-SubCell"/>
</dbReference>
<dbReference type="GO" id="GO:0022857">
    <property type="term" value="F:transmembrane transporter activity"/>
    <property type="evidence" value="ECO:0007669"/>
    <property type="project" value="InterPro"/>
</dbReference>
<dbReference type="Proteomes" id="UP000037109">
    <property type="component" value="Unassembled WGS sequence"/>
</dbReference>
<feature type="transmembrane region" description="Helical" evidence="7">
    <location>
        <begin position="387"/>
        <end position="406"/>
    </location>
</feature>
<name>A0A0M0GIK1_SPOGL</name>
<evidence type="ECO:0000256" key="5">
    <source>
        <dbReference type="ARBA" id="ARBA00022989"/>
    </source>
</evidence>
<evidence type="ECO:0000313" key="9">
    <source>
        <dbReference type="Proteomes" id="UP000037109"/>
    </source>
</evidence>
<evidence type="ECO:0000256" key="2">
    <source>
        <dbReference type="ARBA" id="ARBA00022448"/>
    </source>
</evidence>
<dbReference type="PANTHER" id="PTHR43266">
    <property type="entry name" value="MACROLIDE-EFFLUX PROTEIN"/>
    <property type="match status" value="1"/>
</dbReference>
<evidence type="ECO:0000256" key="1">
    <source>
        <dbReference type="ARBA" id="ARBA00004651"/>
    </source>
</evidence>
<evidence type="ECO:0000313" key="8">
    <source>
        <dbReference type="EMBL" id="KON89598.1"/>
    </source>
</evidence>
<dbReference type="InterPro" id="IPR036259">
    <property type="entry name" value="MFS_trans_sf"/>
</dbReference>
<evidence type="ECO:0000256" key="7">
    <source>
        <dbReference type="SAM" id="Phobius"/>
    </source>
</evidence>
<feature type="transmembrane region" description="Helical" evidence="7">
    <location>
        <begin position="228"/>
        <end position="254"/>
    </location>
</feature>
<dbReference type="STRING" id="1459.AF332_24085"/>
<dbReference type="Pfam" id="PF07690">
    <property type="entry name" value="MFS_1"/>
    <property type="match status" value="1"/>
</dbReference>
<evidence type="ECO:0000256" key="3">
    <source>
        <dbReference type="ARBA" id="ARBA00022475"/>
    </source>
</evidence>
<gene>
    <name evidence="8" type="ORF">AF332_24085</name>
</gene>
<feature type="transmembrane region" description="Helical" evidence="7">
    <location>
        <begin position="294"/>
        <end position="315"/>
    </location>
</feature>
<dbReference type="AlphaFoldDB" id="A0A0M0GIK1"/>
<keyword evidence="2" id="KW-0813">Transport</keyword>
<keyword evidence="5 7" id="KW-1133">Transmembrane helix</keyword>
<feature type="transmembrane region" description="Helical" evidence="7">
    <location>
        <begin position="12"/>
        <end position="39"/>
    </location>
</feature>
<keyword evidence="4 7" id="KW-0812">Transmembrane</keyword>
<comment type="caution">
    <text evidence="8">The sequence shown here is derived from an EMBL/GenBank/DDBJ whole genome shotgun (WGS) entry which is preliminary data.</text>
</comment>
<feature type="transmembrane region" description="Helical" evidence="7">
    <location>
        <begin position="266"/>
        <end position="287"/>
    </location>
</feature>
<sequence length="429" mass="47829">MKKFKEIFQNANYVKLFFANFTSQMGSTIGLTAFMFYLLDRFSEQPFYATLTELMFSVPTLAVFFLVGVFADRLDRQKIAYYCDWISALLSIVLLLTIIIGWMPLVFAVLFLRSAIQKFFFPAEHAMIQGILKNEDYTTAAGLNQVVMGLFMLFGNGIGIFVYWTVGVYGAILTDALTFIISALLIRSCRIPEEVRLPNGSHKLNDLNIALVFKDFNLGMKYILQHKLLSALLVGFFVFGVVNGGFSVMPIFMLKYKLEPQSYEEYSILLGVIFGAGVLIGSFVASLLTQKIKLYQLIIAGLLISGSFIIAASFSGNTLTFLVLLFAASFGLPLVNIAIGGWMPSIVDPKMMGRVQGWISPLMMLSQSLTLGFIALSFPDILKVEMLFWMVGGCLALVGVFYSLVLPKLTKKSEENVKTHSLEKRSFQS</sequence>
<keyword evidence="9" id="KW-1185">Reference proteome</keyword>
<feature type="transmembrane region" description="Helical" evidence="7">
    <location>
        <begin position="54"/>
        <end position="74"/>
    </location>
</feature>
<evidence type="ECO:0000256" key="6">
    <source>
        <dbReference type="ARBA" id="ARBA00023136"/>
    </source>
</evidence>
<dbReference type="PANTHER" id="PTHR43266:SF8">
    <property type="entry name" value="MACROLIDE-EFFLUX PROTEIN"/>
    <property type="match status" value="1"/>
</dbReference>
<feature type="transmembrane region" description="Helical" evidence="7">
    <location>
        <begin position="321"/>
        <end position="343"/>
    </location>
</feature>
<dbReference type="RefSeq" id="WP_053436964.1">
    <property type="nucleotide sequence ID" value="NZ_LGUF01000007.1"/>
</dbReference>
<dbReference type="Gene3D" id="1.20.1250.20">
    <property type="entry name" value="MFS general substrate transporter like domains"/>
    <property type="match status" value="1"/>
</dbReference>
<feature type="transmembrane region" description="Helical" evidence="7">
    <location>
        <begin position="355"/>
        <end position="375"/>
    </location>
</feature>
<dbReference type="InterPro" id="IPR011701">
    <property type="entry name" value="MFS"/>
</dbReference>
<accession>A0A0M0GIK1</accession>
<reference evidence="9" key="1">
    <citation type="submission" date="2015-07" db="EMBL/GenBank/DDBJ databases">
        <title>Fjat-10036 dsm4.</title>
        <authorList>
            <person name="Liu B."/>
            <person name="Wang J."/>
            <person name="Zhu Y."/>
            <person name="Liu G."/>
            <person name="Chen Q."/>
            <person name="Chen Z."/>
            <person name="Lan J."/>
            <person name="Che J."/>
            <person name="Ge C."/>
            <person name="Shi H."/>
            <person name="Pan Z."/>
            <person name="Liu X."/>
        </authorList>
    </citation>
    <scope>NUCLEOTIDE SEQUENCE [LARGE SCALE GENOMIC DNA]</scope>
    <source>
        <strain evidence="9">DSM 4</strain>
    </source>
</reference>
<feature type="transmembrane region" description="Helical" evidence="7">
    <location>
        <begin position="86"/>
        <end position="112"/>
    </location>
</feature>
<dbReference type="SUPFAM" id="SSF103473">
    <property type="entry name" value="MFS general substrate transporter"/>
    <property type="match status" value="1"/>
</dbReference>
<feature type="transmembrane region" description="Helical" evidence="7">
    <location>
        <begin position="161"/>
        <end position="186"/>
    </location>
</feature>
<dbReference type="OrthoDB" id="9775268at2"/>
<comment type="subcellular location">
    <subcellularLocation>
        <location evidence="1">Cell membrane</location>
        <topology evidence="1">Multi-pass membrane protein</topology>
    </subcellularLocation>
</comment>
<keyword evidence="3" id="KW-1003">Cell membrane</keyword>
<dbReference type="CDD" id="cd06173">
    <property type="entry name" value="MFS_MefA_like"/>
    <property type="match status" value="1"/>
</dbReference>
<protein>
    <submittedName>
        <fullName evidence="8">MFS transporter</fullName>
    </submittedName>
</protein>
<keyword evidence="6 7" id="KW-0472">Membrane</keyword>
<proteinExistence type="predicted"/>
<dbReference type="PATRIC" id="fig|1459.3.peg.5310"/>
<dbReference type="EMBL" id="LGUF01000007">
    <property type="protein sequence ID" value="KON89598.1"/>
    <property type="molecule type" value="Genomic_DNA"/>
</dbReference>
<organism evidence="8 9">
    <name type="scientific">Sporosarcina globispora</name>
    <name type="common">Bacillus globisporus</name>
    <dbReference type="NCBI Taxonomy" id="1459"/>
    <lineage>
        <taxon>Bacteria</taxon>
        <taxon>Bacillati</taxon>
        <taxon>Bacillota</taxon>
        <taxon>Bacilli</taxon>
        <taxon>Bacillales</taxon>
        <taxon>Caryophanaceae</taxon>
        <taxon>Sporosarcina</taxon>
    </lineage>
</organism>